<dbReference type="RefSeq" id="WP_161868428.1">
    <property type="nucleotide sequence ID" value="NZ_MAEI02000001.1"/>
</dbReference>
<name>A0ABV0F0Y3_9ENTE</name>
<feature type="domain" description="Sugar fermentation stimulation protein C-terminal" evidence="2">
    <location>
        <begin position="81"/>
        <end position="222"/>
    </location>
</feature>
<dbReference type="InterPro" id="IPR005224">
    <property type="entry name" value="SfsA"/>
</dbReference>
<comment type="similarity">
    <text evidence="1">Belongs to the SfsA family.</text>
</comment>
<feature type="domain" description="SfsA N-terminal OB" evidence="3">
    <location>
        <begin position="13"/>
        <end position="78"/>
    </location>
</feature>
<accession>A0ABV0F0Y3</accession>
<dbReference type="CDD" id="cd22359">
    <property type="entry name" value="SfsA-like_bacterial"/>
    <property type="match status" value="1"/>
</dbReference>
<keyword evidence="5" id="KW-1185">Reference proteome</keyword>
<protein>
    <recommendedName>
        <fullName evidence="1">Sugar fermentation stimulation protein homolog</fullName>
    </recommendedName>
</protein>
<evidence type="ECO:0000259" key="3">
    <source>
        <dbReference type="Pfam" id="PF17746"/>
    </source>
</evidence>
<sequence length="248" mass="28008">MKYENTLTAHFIIRENRFIARCRLADGKEVVVHVKNTGRGKELLLPEALVVLQYCPSPTRKTSYDLLAVQKGQQWINIDSQLPNKLALEGLLNQRIDLPGVSGDLTLIKPEVTFEHSKFDLYFETASNQRGFIEVKGMTLENQEIGAFPDAPTLRGQKHVRELTDSRQAGYLSYVLFVIQFQQVQLATIHTAMQPALREAVARAQVNGVEVLAYNCQVSPEEVIIDQKIPFELDYPFVDPNEPPASTR</sequence>
<proteinExistence type="inferred from homology"/>
<dbReference type="PANTHER" id="PTHR30545">
    <property type="entry name" value="SUGAR FERMENTATION STIMULATION PROTEIN A"/>
    <property type="match status" value="1"/>
</dbReference>
<evidence type="ECO:0000313" key="4">
    <source>
        <dbReference type="EMBL" id="MEO1781710.1"/>
    </source>
</evidence>
<evidence type="ECO:0000259" key="2">
    <source>
        <dbReference type="Pfam" id="PF03749"/>
    </source>
</evidence>
<dbReference type="Gene3D" id="2.40.50.580">
    <property type="match status" value="1"/>
</dbReference>
<evidence type="ECO:0000256" key="1">
    <source>
        <dbReference type="HAMAP-Rule" id="MF_00095"/>
    </source>
</evidence>
<organism evidence="4 5">
    <name type="scientific">Enterococcus diestrammenae</name>
    <dbReference type="NCBI Taxonomy" id="1155073"/>
    <lineage>
        <taxon>Bacteria</taxon>
        <taxon>Bacillati</taxon>
        <taxon>Bacillota</taxon>
        <taxon>Bacilli</taxon>
        <taxon>Lactobacillales</taxon>
        <taxon>Enterococcaceae</taxon>
        <taxon>Enterococcus</taxon>
    </lineage>
</organism>
<dbReference type="NCBIfam" id="TIGR00230">
    <property type="entry name" value="sfsA"/>
    <property type="match status" value="1"/>
</dbReference>
<evidence type="ECO:0000313" key="5">
    <source>
        <dbReference type="Proteomes" id="UP001429357"/>
    </source>
</evidence>
<gene>
    <name evidence="1" type="primary">sfsA</name>
    <name evidence="4" type="ORF">BAU18_001297</name>
</gene>
<dbReference type="InterPro" id="IPR040452">
    <property type="entry name" value="SfsA_C"/>
</dbReference>
<dbReference type="Pfam" id="PF03749">
    <property type="entry name" value="SfsA"/>
    <property type="match status" value="1"/>
</dbReference>
<dbReference type="Pfam" id="PF17746">
    <property type="entry name" value="SfsA_N"/>
    <property type="match status" value="1"/>
</dbReference>
<dbReference type="PANTHER" id="PTHR30545:SF2">
    <property type="entry name" value="SUGAR FERMENTATION STIMULATION PROTEIN A"/>
    <property type="match status" value="1"/>
</dbReference>
<dbReference type="HAMAP" id="MF_00095">
    <property type="entry name" value="SfsA"/>
    <property type="match status" value="1"/>
</dbReference>
<dbReference type="EMBL" id="MAEI02000001">
    <property type="protein sequence ID" value="MEO1781710.1"/>
    <property type="molecule type" value="Genomic_DNA"/>
</dbReference>
<reference evidence="4 5" key="2">
    <citation type="submission" date="2024-02" db="EMBL/GenBank/DDBJ databases">
        <title>The Genome Sequence of Enterococcus diestrammenae JM9A.</title>
        <authorList>
            <person name="Earl A."/>
            <person name="Manson A."/>
            <person name="Gilmore M."/>
            <person name="Sanders J."/>
            <person name="Shea T."/>
            <person name="Howe W."/>
            <person name="Livny J."/>
            <person name="Cuomo C."/>
            <person name="Neafsey D."/>
            <person name="Birren B."/>
        </authorList>
    </citation>
    <scope>NUCLEOTIDE SEQUENCE [LARGE SCALE GENOMIC DNA]</scope>
    <source>
        <strain evidence="4 5">JM9A</strain>
    </source>
</reference>
<dbReference type="Proteomes" id="UP001429357">
    <property type="component" value="Unassembled WGS sequence"/>
</dbReference>
<reference evidence="5" key="1">
    <citation type="submission" date="2016-06" db="EMBL/GenBank/DDBJ databases">
        <title>Four novel species of enterococci isolated from chicken manure.</title>
        <authorList>
            <person name="Van Tyne D."/>
        </authorList>
    </citation>
    <scope>NUCLEOTIDE SEQUENCE [LARGE SCALE GENOMIC DNA]</scope>
    <source>
        <strain evidence="5">JM9A</strain>
    </source>
</reference>
<dbReference type="Gene3D" id="3.40.1350.60">
    <property type="match status" value="1"/>
</dbReference>
<dbReference type="InterPro" id="IPR041465">
    <property type="entry name" value="SfsA_N"/>
</dbReference>
<comment type="caution">
    <text evidence="4">The sequence shown here is derived from an EMBL/GenBank/DDBJ whole genome shotgun (WGS) entry which is preliminary data.</text>
</comment>